<dbReference type="AlphaFoldDB" id="A0A1F5G3T4"/>
<comment type="caution">
    <text evidence="2">The sequence shown here is derived from an EMBL/GenBank/DDBJ whole genome shotgun (WGS) entry which is preliminary data.</text>
</comment>
<dbReference type="PANTHER" id="PTHR38659:SF1">
    <property type="entry name" value="METAL DEPENDENT PHOSPHOHYDROLASE"/>
    <property type="match status" value="1"/>
</dbReference>
<dbReference type="SUPFAM" id="SSF109604">
    <property type="entry name" value="HD-domain/PDEase-like"/>
    <property type="match status" value="1"/>
</dbReference>
<feature type="domain" description="HD" evidence="1">
    <location>
        <begin position="21"/>
        <end position="117"/>
    </location>
</feature>
<sequence>MTQSEALKILDELENSPNMKKHALAVGFTMASLYNYFSKKGKNPELAADDWEITGILHDADYEITNKSLELHTEETTKKLQAIGADKLIIDAVRGHCDKEQRITLMAKSVYASDELTGLIAACTLVKPDKKLASVTTESIMRKFKDKSFAKGANRDQIKTCETELNIPLEEFVSLALKSMQEHSEELGL</sequence>
<evidence type="ECO:0000259" key="1">
    <source>
        <dbReference type="Pfam" id="PF01966"/>
    </source>
</evidence>
<evidence type="ECO:0000313" key="2">
    <source>
        <dbReference type="EMBL" id="OGD86484.1"/>
    </source>
</evidence>
<reference evidence="2 3" key="1">
    <citation type="journal article" date="2016" name="Nat. Commun.">
        <title>Thousands of microbial genomes shed light on interconnected biogeochemical processes in an aquifer system.</title>
        <authorList>
            <person name="Anantharaman K."/>
            <person name="Brown C.T."/>
            <person name="Hug L.A."/>
            <person name="Sharon I."/>
            <person name="Castelle C.J."/>
            <person name="Probst A.J."/>
            <person name="Thomas B.C."/>
            <person name="Singh A."/>
            <person name="Wilkins M.J."/>
            <person name="Karaoz U."/>
            <person name="Brodie E.L."/>
            <person name="Williams K.H."/>
            <person name="Hubbard S.S."/>
            <person name="Banfield J.F."/>
        </authorList>
    </citation>
    <scope>NUCLEOTIDE SEQUENCE [LARGE SCALE GENOMIC DNA]</scope>
</reference>
<gene>
    <name evidence="2" type="ORF">A2870_00135</name>
</gene>
<proteinExistence type="predicted"/>
<dbReference type="EMBL" id="MFAZ01000042">
    <property type="protein sequence ID" value="OGD86484.1"/>
    <property type="molecule type" value="Genomic_DNA"/>
</dbReference>
<dbReference type="InterPro" id="IPR006674">
    <property type="entry name" value="HD_domain"/>
</dbReference>
<organism evidence="2 3">
    <name type="scientific">Candidatus Curtissbacteria bacterium RIFCSPHIGHO2_01_FULL_41_11</name>
    <dbReference type="NCBI Taxonomy" id="1797711"/>
    <lineage>
        <taxon>Bacteria</taxon>
        <taxon>Candidatus Curtissiibacteriota</taxon>
    </lineage>
</organism>
<dbReference type="Pfam" id="PF01966">
    <property type="entry name" value="HD"/>
    <property type="match status" value="1"/>
</dbReference>
<protein>
    <recommendedName>
        <fullName evidence="1">HD domain-containing protein</fullName>
    </recommendedName>
</protein>
<dbReference type="STRING" id="1797711.A2870_00135"/>
<dbReference type="Proteomes" id="UP000179102">
    <property type="component" value="Unassembled WGS sequence"/>
</dbReference>
<name>A0A1F5G3T4_9BACT</name>
<accession>A0A1F5G3T4</accession>
<evidence type="ECO:0000313" key="3">
    <source>
        <dbReference type="Proteomes" id="UP000179102"/>
    </source>
</evidence>
<dbReference type="PANTHER" id="PTHR38659">
    <property type="entry name" value="METAL-DEPENDENT PHOSPHOHYDROLASE"/>
    <property type="match status" value="1"/>
</dbReference>
<dbReference type="Gene3D" id="1.10.3210.10">
    <property type="entry name" value="Hypothetical protein af1432"/>
    <property type="match status" value="1"/>
</dbReference>